<keyword evidence="3" id="KW-1185">Reference proteome</keyword>
<dbReference type="EMBL" id="SNUZ01000008">
    <property type="protein sequence ID" value="MCL3787650.1"/>
    <property type="molecule type" value="Genomic_DNA"/>
</dbReference>
<gene>
    <name evidence="2" type="ORF">E2N93_06475</name>
</gene>
<dbReference type="Proteomes" id="UP001056693">
    <property type="component" value="Unassembled WGS sequence"/>
</dbReference>
<evidence type="ECO:0000259" key="1">
    <source>
        <dbReference type="Pfam" id="PF01610"/>
    </source>
</evidence>
<dbReference type="InterPro" id="IPR002560">
    <property type="entry name" value="Transposase_DDE"/>
</dbReference>
<protein>
    <recommendedName>
        <fullName evidence="1">Transposase IS204/IS1001/IS1096/IS1165 DDE domain-containing protein</fullName>
    </recommendedName>
</protein>
<accession>A0ABT0NHB3</accession>
<organism evidence="2 3">
    <name type="scientific">Ruminococcus bromii</name>
    <dbReference type="NCBI Taxonomy" id="40518"/>
    <lineage>
        <taxon>Bacteria</taxon>
        <taxon>Bacillati</taxon>
        <taxon>Bacillota</taxon>
        <taxon>Clostridia</taxon>
        <taxon>Eubacteriales</taxon>
        <taxon>Oscillospiraceae</taxon>
        <taxon>Ruminococcus</taxon>
    </lineage>
</organism>
<dbReference type="RefSeq" id="WP_283250122.1">
    <property type="nucleotide sequence ID" value="NZ_SNUZ01000008.1"/>
</dbReference>
<name>A0ABT0NHB3_9FIRM</name>
<comment type="caution">
    <text evidence="2">The sequence shown here is derived from an EMBL/GenBank/DDBJ whole genome shotgun (WGS) entry which is preliminary data.</text>
</comment>
<evidence type="ECO:0000313" key="2">
    <source>
        <dbReference type="EMBL" id="MCL3787650.1"/>
    </source>
</evidence>
<evidence type="ECO:0000313" key="3">
    <source>
        <dbReference type="Proteomes" id="UP001056693"/>
    </source>
</evidence>
<dbReference type="Pfam" id="PF01610">
    <property type="entry name" value="DDE_Tnp_ISL3"/>
    <property type="match status" value="1"/>
</dbReference>
<feature type="domain" description="Transposase IS204/IS1001/IS1096/IS1165 DDE" evidence="1">
    <location>
        <begin position="1"/>
        <end position="51"/>
    </location>
</feature>
<proteinExistence type="predicted"/>
<sequence>MDMNASYNKLVTKHLPKAQIVYDRFHMQSQFGRDVLGVVRLDEARRLQQQDQGC</sequence>
<reference evidence="2 3" key="1">
    <citation type="submission" date="2019-03" db="EMBL/GenBank/DDBJ databases">
        <authorList>
            <person name="Molinero N."/>
            <person name="Sanchez B."/>
            <person name="Walker A."/>
            <person name="Duncan S."/>
            <person name="Delgado S."/>
            <person name="Margolles A."/>
        </authorList>
    </citation>
    <scope>NUCLEOTIDE SEQUENCE [LARGE SCALE GENOMIC DNA]</scope>
    <source>
        <strain evidence="2 3">IPLA60002</strain>
    </source>
</reference>